<keyword evidence="3" id="KW-1185">Reference proteome</keyword>
<dbReference type="Pfam" id="PF26138">
    <property type="entry name" value="DUF8040"/>
    <property type="match status" value="1"/>
</dbReference>
<evidence type="ECO:0000313" key="3">
    <source>
        <dbReference type="Proteomes" id="UP000298416"/>
    </source>
</evidence>
<evidence type="ECO:0000313" key="2">
    <source>
        <dbReference type="EMBL" id="KAG6399414.1"/>
    </source>
</evidence>
<gene>
    <name evidence="2" type="ORF">SASPL_140895</name>
</gene>
<accession>A0A8X8WSP3</accession>
<proteinExistence type="predicted"/>
<organism evidence="2">
    <name type="scientific">Salvia splendens</name>
    <name type="common">Scarlet sage</name>
    <dbReference type="NCBI Taxonomy" id="180675"/>
    <lineage>
        <taxon>Eukaryota</taxon>
        <taxon>Viridiplantae</taxon>
        <taxon>Streptophyta</taxon>
        <taxon>Embryophyta</taxon>
        <taxon>Tracheophyta</taxon>
        <taxon>Spermatophyta</taxon>
        <taxon>Magnoliopsida</taxon>
        <taxon>eudicotyledons</taxon>
        <taxon>Gunneridae</taxon>
        <taxon>Pentapetalae</taxon>
        <taxon>asterids</taxon>
        <taxon>lamiids</taxon>
        <taxon>Lamiales</taxon>
        <taxon>Lamiaceae</taxon>
        <taxon>Nepetoideae</taxon>
        <taxon>Mentheae</taxon>
        <taxon>Salviinae</taxon>
        <taxon>Salvia</taxon>
        <taxon>Salvia subgen. Calosphace</taxon>
        <taxon>core Calosphace</taxon>
    </lineage>
</organism>
<reference evidence="2" key="2">
    <citation type="submission" date="2020-08" db="EMBL/GenBank/DDBJ databases">
        <title>Plant Genome Project.</title>
        <authorList>
            <person name="Zhang R.-G."/>
        </authorList>
    </citation>
    <scope>NUCLEOTIDE SEQUENCE</scope>
    <source>
        <strain evidence="2">Huo1</strain>
        <tissue evidence="2">Leaf</tissue>
    </source>
</reference>
<dbReference type="EMBL" id="PNBA02000015">
    <property type="protein sequence ID" value="KAG6399414.1"/>
    <property type="molecule type" value="Genomic_DNA"/>
</dbReference>
<protein>
    <recommendedName>
        <fullName evidence="1">DUF8040 domain-containing protein</fullName>
    </recommendedName>
</protein>
<sequence>MDDPNHEYSNLYQLAFFSWAGRIIREIYNTQFGENINLQRQMDPKFTEVSQLFERFKAPILRKDFDTSTKFLSQLKVHLNSSKFIFFFVIVEIRCMDRENKKRKEIENVLVVVEDLVRRQRQQSFLLLSLAEYFSLRRSSDDEDDTTMVTDLLWKIPEQIRRMDRLIRLTDTDCVNNLRMDRNCFGRLCLLLRERMGLKDRKFVSVEEQVSMLLSINFKAIE</sequence>
<feature type="domain" description="DUF8040" evidence="1">
    <location>
        <begin position="165"/>
        <end position="216"/>
    </location>
</feature>
<dbReference type="InterPro" id="IPR058353">
    <property type="entry name" value="DUF8040"/>
</dbReference>
<evidence type="ECO:0000259" key="1">
    <source>
        <dbReference type="Pfam" id="PF26138"/>
    </source>
</evidence>
<dbReference type="Proteomes" id="UP000298416">
    <property type="component" value="Unassembled WGS sequence"/>
</dbReference>
<name>A0A8X8WSP3_SALSN</name>
<reference evidence="2" key="1">
    <citation type="submission" date="2018-01" db="EMBL/GenBank/DDBJ databases">
        <authorList>
            <person name="Mao J.F."/>
        </authorList>
    </citation>
    <scope>NUCLEOTIDE SEQUENCE</scope>
    <source>
        <strain evidence="2">Huo1</strain>
        <tissue evidence="2">Leaf</tissue>
    </source>
</reference>
<dbReference type="AlphaFoldDB" id="A0A8X8WSP3"/>
<comment type="caution">
    <text evidence="2">The sequence shown here is derived from an EMBL/GenBank/DDBJ whole genome shotgun (WGS) entry which is preliminary data.</text>
</comment>